<sequence length="97" mass="11152">MVLQLRRKEELNISGFYFKDKSNVVLYGIAYFMHPAWITKESILLCAIVNKAEELTVLIQDVDTVIAKVCCQDPALAVCADTQWTKRSLDTRRMTRI</sequence>
<gene>
    <name evidence="1" type="ORF">CGI_10011740</name>
</gene>
<accession>K1QAU7</accession>
<name>K1QAU7_MAGGI</name>
<dbReference type="HOGENOM" id="CLU_2348698_0_0_1"/>
<reference evidence="1" key="1">
    <citation type="journal article" date="2012" name="Nature">
        <title>The oyster genome reveals stress adaptation and complexity of shell formation.</title>
        <authorList>
            <person name="Zhang G."/>
            <person name="Fang X."/>
            <person name="Guo X."/>
            <person name="Li L."/>
            <person name="Luo R."/>
            <person name="Xu F."/>
            <person name="Yang P."/>
            <person name="Zhang L."/>
            <person name="Wang X."/>
            <person name="Qi H."/>
            <person name="Xiong Z."/>
            <person name="Que H."/>
            <person name="Xie Y."/>
            <person name="Holland P.W."/>
            <person name="Paps J."/>
            <person name="Zhu Y."/>
            <person name="Wu F."/>
            <person name="Chen Y."/>
            <person name="Wang J."/>
            <person name="Peng C."/>
            <person name="Meng J."/>
            <person name="Yang L."/>
            <person name="Liu J."/>
            <person name="Wen B."/>
            <person name="Zhang N."/>
            <person name="Huang Z."/>
            <person name="Zhu Q."/>
            <person name="Feng Y."/>
            <person name="Mount A."/>
            <person name="Hedgecock D."/>
            <person name="Xu Z."/>
            <person name="Liu Y."/>
            <person name="Domazet-Loso T."/>
            <person name="Du Y."/>
            <person name="Sun X."/>
            <person name="Zhang S."/>
            <person name="Liu B."/>
            <person name="Cheng P."/>
            <person name="Jiang X."/>
            <person name="Li J."/>
            <person name="Fan D."/>
            <person name="Wang W."/>
            <person name="Fu W."/>
            <person name="Wang T."/>
            <person name="Wang B."/>
            <person name="Zhang J."/>
            <person name="Peng Z."/>
            <person name="Li Y."/>
            <person name="Li N."/>
            <person name="Wang J."/>
            <person name="Chen M."/>
            <person name="He Y."/>
            <person name="Tan F."/>
            <person name="Song X."/>
            <person name="Zheng Q."/>
            <person name="Huang R."/>
            <person name="Yang H."/>
            <person name="Du X."/>
            <person name="Chen L."/>
            <person name="Yang M."/>
            <person name="Gaffney P.M."/>
            <person name="Wang S."/>
            <person name="Luo L."/>
            <person name="She Z."/>
            <person name="Ming Y."/>
            <person name="Huang W."/>
            <person name="Zhang S."/>
            <person name="Huang B."/>
            <person name="Zhang Y."/>
            <person name="Qu T."/>
            <person name="Ni P."/>
            <person name="Miao G."/>
            <person name="Wang J."/>
            <person name="Wang Q."/>
            <person name="Steinberg C.E."/>
            <person name="Wang H."/>
            <person name="Li N."/>
            <person name="Qian L."/>
            <person name="Zhang G."/>
            <person name="Li Y."/>
            <person name="Yang H."/>
            <person name="Liu X."/>
            <person name="Wang J."/>
            <person name="Yin Y."/>
            <person name="Wang J."/>
        </authorList>
    </citation>
    <scope>NUCLEOTIDE SEQUENCE [LARGE SCALE GENOMIC DNA]</scope>
    <source>
        <strain evidence="1">05x7-T-G4-1.051#20</strain>
    </source>
</reference>
<protein>
    <submittedName>
        <fullName evidence="1">Uncharacterized protein</fullName>
    </submittedName>
</protein>
<dbReference type="AlphaFoldDB" id="K1QAU7"/>
<dbReference type="EMBL" id="JH818026">
    <property type="protein sequence ID" value="EKC18611.1"/>
    <property type="molecule type" value="Genomic_DNA"/>
</dbReference>
<evidence type="ECO:0000313" key="1">
    <source>
        <dbReference type="EMBL" id="EKC18611.1"/>
    </source>
</evidence>
<organism evidence="1">
    <name type="scientific">Magallana gigas</name>
    <name type="common">Pacific oyster</name>
    <name type="synonym">Crassostrea gigas</name>
    <dbReference type="NCBI Taxonomy" id="29159"/>
    <lineage>
        <taxon>Eukaryota</taxon>
        <taxon>Metazoa</taxon>
        <taxon>Spiralia</taxon>
        <taxon>Lophotrochozoa</taxon>
        <taxon>Mollusca</taxon>
        <taxon>Bivalvia</taxon>
        <taxon>Autobranchia</taxon>
        <taxon>Pteriomorphia</taxon>
        <taxon>Ostreida</taxon>
        <taxon>Ostreoidea</taxon>
        <taxon>Ostreidae</taxon>
        <taxon>Magallana</taxon>
    </lineage>
</organism>
<proteinExistence type="predicted"/>
<dbReference type="InParanoid" id="K1QAU7"/>